<evidence type="ECO:0000259" key="11">
    <source>
        <dbReference type="PROSITE" id="PS51745"/>
    </source>
</evidence>
<dbReference type="PANTHER" id="PTHR31734:SF38">
    <property type="entry name" value="AUXIN-RESPONSIVE PROTEIN IAA29"/>
    <property type="match status" value="1"/>
</dbReference>
<accession>A0AAV8SMG4</accession>
<evidence type="ECO:0000256" key="9">
    <source>
        <dbReference type="ARBA" id="ARBA00025283"/>
    </source>
</evidence>
<dbReference type="EMBL" id="JAIWQS010000010">
    <property type="protein sequence ID" value="KAJ8753233.1"/>
    <property type="molecule type" value="Genomic_DNA"/>
</dbReference>
<keyword evidence="8 10" id="KW-0927">Auxin signaling pathway</keyword>
<evidence type="ECO:0000256" key="2">
    <source>
        <dbReference type="ARBA" id="ARBA00006728"/>
    </source>
</evidence>
<name>A0AAV8SMG4_9ROSI</name>
<evidence type="ECO:0000256" key="4">
    <source>
        <dbReference type="ARBA" id="ARBA00022491"/>
    </source>
</evidence>
<feature type="domain" description="PB1" evidence="11">
    <location>
        <begin position="132"/>
        <end position="211"/>
    </location>
</feature>
<protein>
    <recommendedName>
        <fullName evidence="10">Auxin-responsive protein</fullName>
    </recommendedName>
</protein>
<keyword evidence="13" id="KW-1185">Reference proteome</keyword>
<evidence type="ECO:0000313" key="12">
    <source>
        <dbReference type="EMBL" id="KAJ8753233.1"/>
    </source>
</evidence>
<evidence type="ECO:0000313" key="13">
    <source>
        <dbReference type="Proteomes" id="UP001159364"/>
    </source>
</evidence>
<evidence type="ECO:0000256" key="3">
    <source>
        <dbReference type="ARBA" id="ARBA00011726"/>
    </source>
</evidence>
<gene>
    <name evidence="12" type="ORF">K2173_017841</name>
</gene>
<sequence>MELQLELALSTLSNVSPVKGLLDPLPLFERSSGCYIGDDDHSRSRKRSFGDAFEDFRDVPRTLPLFLWDKQLNDNEDDNDPLNKLDDNDKGEAIVAWPPIKLRRKKFYHSQSKNNRTEGNGCIDCRRGSSSSKYVKVKMEGEAIGRKINLSLYCSLTTTKQALFRMFDIRHEKWSSYEIVFQDADGDWLIAEDVPWRSFLSSVRRLKLVKK</sequence>
<reference evidence="12 13" key="1">
    <citation type="submission" date="2021-09" db="EMBL/GenBank/DDBJ databases">
        <title>Genomic insights and catalytic innovation underlie evolution of tropane alkaloids biosynthesis.</title>
        <authorList>
            <person name="Wang Y.-J."/>
            <person name="Tian T."/>
            <person name="Huang J.-P."/>
            <person name="Huang S.-X."/>
        </authorList>
    </citation>
    <scope>NUCLEOTIDE SEQUENCE [LARGE SCALE GENOMIC DNA]</scope>
    <source>
        <strain evidence="12">KIB-2018</strain>
        <tissue evidence="12">Leaf</tissue>
    </source>
</reference>
<comment type="similarity">
    <text evidence="2 10">Belongs to the Aux/IAA family.</text>
</comment>
<evidence type="ECO:0000256" key="8">
    <source>
        <dbReference type="ARBA" id="ARBA00023294"/>
    </source>
</evidence>
<dbReference type="Pfam" id="PF02309">
    <property type="entry name" value="AUX_IAA"/>
    <property type="match status" value="1"/>
</dbReference>
<comment type="caution">
    <text evidence="12">The sequence shown here is derived from an EMBL/GenBank/DDBJ whole genome shotgun (WGS) entry which is preliminary data.</text>
</comment>
<dbReference type="InterPro" id="IPR033389">
    <property type="entry name" value="AUX/IAA_dom"/>
</dbReference>
<evidence type="ECO:0000256" key="6">
    <source>
        <dbReference type="ARBA" id="ARBA00023163"/>
    </source>
</evidence>
<evidence type="ECO:0000256" key="5">
    <source>
        <dbReference type="ARBA" id="ARBA00023015"/>
    </source>
</evidence>
<dbReference type="InterPro" id="IPR053793">
    <property type="entry name" value="PB1-like"/>
</dbReference>
<evidence type="ECO:0000256" key="10">
    <source>
        <dbReference type="RuleBase" id="RU004549"/>
    </source>
</evidence>
<evidence type="ECO:0000256" key="7">
    <source>
        <dbReference type="ARBA" id="ARBA00023242"/>
    </source>
</evidence>
<dbReference type="SUPFAM" id="SSF54277">
    <property type="entry name" value="CAD &amp; PB1 domains"/>
    <property type="match status" value="1"/>
</dbReference>
<evidence type="ECO:0000256" key="1">
    <source>
        <dbReference type="ARBA" id="ARBA00004123"/>
    </source>
</evidence>
<dbReference type="GO" id="GO:0005634">
    <property type="term" value="C:nucleus"/>
    <property type="evidence" value="ECO:0007669"/>
    <property type="project" value="UniProtKB-SubCell"/>
</dbReference>
<dbReference type="PANTHER" id="PTHR31734">
    <property type="entry name" value="AUXIN-RESPONSIVE PROTEIN IAA17"/>
    <property type="match status" value="1"/>
</dbReference>
<comment type="subunit">
    <text evidence="3 10">Homodimers and heterodimers.</text>
</comment>
<dbReference type="Proteomes" id="UP001159364">
    <property type="component" value="Linkage Group LG10"/>
</dbReference>
<dbReference type="GO" id="GO:0006355">
    <property type="term" value="P:regulation of DNA-templated transcription"/>
    <property type="evidence" value="ECO:0007669"/>
    <property type="project" value="InterPro"/>
</dbReference>
<keyword evidence="4 10" id="KW-0678">Repressor</keyword>
<organism evidence="12 13">
    <name type="scientific">Erythroxylum novogranatense</name>
    <dbReference type="NCBI Taxonomy" id="1862640"/>
    <lineage>
        <taxon>Eukaryota</taxon>
        <taxon>Viridiplantae</taxon>
        <taxon>Streptophyta</taxon>
        <taxon>Embryophyta</taxon>
        <taxon>Tracheophyta</taxon>
        <taxon>Spermatophyta</taxon>
        <taxon>Magnoliopsida</taxon>
        <taxon>eudicotyledons</taxon>
        <taxon>Gunneridae</taxon>
        <taxon>Pentapetalae</taxon>
        <taxon>rosids</taxon>
        <taxon>fabids</taxon>
        <taxon>Malpighiales</taxon>
        <taxon>Erythroxylaceae</taxon>
        <taxon>Erythroxylum</taxon>
    </lineage>
</organism>
<proteinExistence type="inferred from homology"/>
<keyword evidence="5 10" id="KW-0805">Transcription regulation</keyword>
<dbReference type="Gene3D" id="3.10.20.90">
    <property type="entry name" value="Phosphatidylinositol 3-kinase Catalytic Subunit, Chain A, domain 1"/>
    <property type="match status" value="1"/>
</dbReference>
<comment type="function">
    <text evidence="9">Aux/IAA proteins are short-lived transcriptional factors that function as repressors of early auxin response genes at low auxin concentrations. Repression is thought to result from the interaction with auxin response factors (ARFs), proteins that bind to the auxin-responsive promoter element (AuxRE). Formation of heterodimers with ARF proteins may alter their ability to modulate early auxin response genes expression.</text>
</comment>
<keyword evidence="6 10" id="KW-0804">Transcription</keyword>
<dbReference type="AlphaFoldDB" id="A0AAV8SMG4"/>
<keyword evidence="7 10" id="KW-0539">Nucleus</keyword>
<dbReference type="PROSITE" id="PS51745">
    <property type="entry name" value="PB1"/>
    <property type="match status" value="1"/>
</dbReference>
<dbReference type="GO" id="GO:0009734">
    <property type="term" value="P:auxin-activated signaling pathway"/>
    <property type="evidence" value="ECO:0007669"/>
    <property type="project" value="UniProtKB-UniRule"/>
</dbReference>
<comment type="subcellular location">
    <subcellularLocation>
        <location evidence="1 10">Nucleus</location>
    </subcellularLocation>
</comment>
<dbReference type="InterPro" id="IPR003311">
    <property type="entry name" value="AUX_IAA"/>
</dbReference>